<dbReference type="AlphaFoldDB" id="A0A0S3F5A8"/>
<dbReference type="Proteomes" id="UP000056968">
    <property type="component" value="Plasmid pDE1"/>
</dbReference>
<dbReference type="InterPro" id="IPR009097">
    <property type="entry name" value="Cyclic_Pdiesterase"/>
</dbReference>
<evidence type="ECO:0008006" key="3">
    <source>
        <dbReference type="Google" id="ProtNLM"/>
    </source>
</evidence>
<dbReference type="PANTHER" id="PTHR36039">
    <property type="match status" value="1"/>
</dbReference>
<sequence>MLFGINLRASGDATPYWELVERAAALEDEPTIEALEYPPHITLAKYADANPQELQAVVTDLSAMRPLKISFDRIGAFDPGFLILWASPKPHEGLLDLHNQVHTRIDPGRCKPPYRPDNWTPHCSIALRVADHHREAANRMVVADFTPFVLTFDVVDCVSSPPISVIAERALIG</sequence>
<proteinExistence type="predicted"/>
<dbReference type="KEGG" id="sbd:ATN00_20455"/>
<keyword evidence="1" id="KW-0614">Plasmid</keyword>
<evidence type="ECO:0000313" key="2">
    <source>
        <dbReference type="Proteomes" id="UP000056968"/>
    </source>
</evidence>
<dbReference type="Pfam" id="PF13563">
    <property type="entry name" value="2_5_RNA_ligase2"/>
    <property type="match status" value="1"/>
</dbReference>
<protein>
    <recommendedName>
        <fullName evidence="3">Calmodulin</fullName>
    </recommendedName>
</protein>
<dbReference type="PANTHER" id="PTHR36039:SF2">
    <property type="entry name" value="RNA LIGASE_CYCLIC NUCLEOTIDE PHOSPHODIESTERASE FAMILY PROTEIN"/>
    <property type="match status" value="1"/>
</dbReference>
<reference evidence="1 2" key="1">
    <citation type="submission" date="2015-11" db="EMBL/GenBank/DDBJ databases">
        <title>A Two-component Flavoprotein Monooxygenase System MeaXY Responsible for para-Hydroxylation of 2-Methyl-6-ethylaniline and 2,6-Diethylaniline in Sphingobium baderi DE-13.</title>
        <authorList>
            <person name="Cheng M."/>
            <person name="Meng Q."/>
            <person name="Yang Y."/>
            <person name="Chu C."/>
            <person name="Yan X."/>
            <person name="He J."/>
            <person name="Li S."/>
        </authorList>
    </citation>
    <scope>NUCLEOTIDE SEQUENCE [LARGE SCALE GENOMIC DNA]</scope>
    <source>
        <strain evidence="1 2">DE-13</strain>
        <plasmid evidence="2">Plasmid pDE1</plasmid>
    </source>
</reference>
<accession>A0A0S3F5A8</accession>
<organism evidence="1 2">
    <name type="scientific">Sphingobium baderi</name>
    <dbReference type="NCBI Taxonomy" id="1332080"/>
    <lineage>
        <taxon>Bacteria</taxon>
        <taxon>Pseudomonadati</taxon>
        <taxon>Pseudomonadota</taxon>
        <taxon>Alphaproteobacteria</taxon>
        <taxon>Sphingomonadales</taxon>
        <taxon>Sphingomonadaceae</taxon>
        <taxon>Sphingobium</taxon>
    </lineage>
</organism>
<dbReference type="EMBL" id="CP013265">
    <property type="protein sequence ID" value="ALR22874.1"/>
    <property type="molecule type" value="Genomic_DNA"/>
</dbReference>
<keyword evidence="2" id="KW-1185">Reference proteome</keyword>
<name>A0A0S3F5A8_9SPHN</name>
<evidence type="ECO:0000313" key="1">
    <source>
        <dbReference type="EMBL" id="ALR22874.1"/>
    </source>
</evidence>
<dbReference type="Gene3D" id="3.90.1140.10">
    <property type="entry name" value="Cyclic phosphodiesterase"/>
    <property type="match status" value="1"/>
</dbReference>
<dbReference type="SUPFAM" id="SSF55144">
    <property type="entry name" value="LigT-like"/>
    <property type="match status" value="1"/>
</dbReference>
<geneLocation type="plasmid" evidence="1 2">
    <name>pDE1</name>
</geneLocation>
<gene>
    <name evidence="1" type="ORF">ATN00_20455</name>
</gene>